<comment type="caution">
    <text evidence="2">The sequence shown here is derived from an EMBL/GenBank/DDBJ whole genome shotgun (WGS) entry which is preliminary data.</text>
</comment>
<dbReference type="AlphaFoldDB" id="W9GUR6"/>
<keyword evidence="3" id="KW-1185">Reference proteome</keyword>
<feature type="transmembrane region" description="Helical" evidence="1">
    <location>
        <begin position="48"/>
        <end position="70"/>
    </location>
</feature>
<reference evidence="2 3" key="1">
    <citation type="submission" date="2013-08" db="EMBL/GenBank/DDBJ databases">
        <title>The genome sequence of Skermanella stibiiresistens.</title>
        <authorList>
            <person name="Zhu W."/>
            <person name="Wang G."/>
        </authorList>
    </citation>
    <scope>NUCLEOTIDE SEQUENCE [LARGE SCALE GENOMIC DNA]</scope>
    <source>
        <strain evidence="2 3">SB22</strain>
    </source>
</reference>
<keyword evidence="1" id="KW-0472">Membrane</keyword>
<keyword evidence="1" id="KW-1133">Transmembrane helix</keyword>
<gene>
    <name evidence="2" type="ORF">N825_29870</name>
</gene>
<evidence type="ECO:0000256" key="1">
    <source>
        <dbReference type="SAM" id="Phobius"/>
    </source>
</evidence>
<dbReference type="EMBL" id="AVFL01000051">
    <property type="protein sequence ID" value="EWY36167.1"/>
    <property type="molecule type" value="Genomic_DNA"/>
</dbReference>
<organism evidence="2 3">
    <name type="scientific">Skermanella stibiiresistens SB22</name>
    <dbReference type="NCBI Taxonomy" id="1385369"/>
    <lineage>
        <taxon>Bacteria</taxon>
        <taxon>Pseudomonadati</taxon>
        <taxon>Pseudomonadota</taxon>
        <taxon>Alphaproteobacteria</taxon>
        <taxon>Rhodospirillales</taxon>
        <taxon>Azospirillaceae</taxon>
        <taxon>Skermanella</taxon>
    </lineage>
</organism>
<dbReference type="STRING" id="1385369.N825_29870"/>
<accession>W9GUR6</accession>
<sequence>MIQCPNRQTKASLTEWLFGAPLGVVPASVLVGLPLAVVSMTQSFGDMVLLFCTIIGGVLFLTYDWLGYLYER</sequence>
<feature type="transmembrane region" description="Helical" evidence="1">
    <location>
        <begin position="16"/>
        <end position="36"/>
    </location>
</feature>
<keyword evidence="1" id="KW-0812">Transmembrane</keyword>
<evidence type="ECO:0000313" key="2">
    <source>
        <dbReference type="EMBL" id="EWY36167.1"/>
    </source>
</evidence>
<protein>
    <submittedName>
        <fullName evidence="2">Uncharacterized protein</fullName>
    </submittedName>
</protein>
<name>W9GUR6_9PROT</name>
<evidence type="ECO:0000313" key="3">
    <source>
        <dbReference type="Proteomes" id="UP000019486"/>
    </source>
</evidence>
<dbReference type="Proteomes" id="UP000019486">
    <property type="component" value="Unassembled WGS sequence"/>
</dbReference>
<proteinExistence type="predicted"/>